<name>A0ACB7UEB8_DIOAL</name>
<gene>
    <name evidence="1" type="ORF">IHE45_17G102400</name>
</gene>
<keyword evidence="2" id="KW-1185">Reference proteome</keyword>
<sequence length="486" mass="54916">MASHRKRSIEKTATAAAVSEPAKRRRFPSYLDAPKLPPKTRLLCEILATAPISSIERAFDDSGVRALSPDDVEAVLKLSYSHPDAAVAFFRWAGHLLPRPHQHSPYSWNLVVDLLGKSLRFEAMWDTVRSMHNQRLLSLATFASIFSSYAATDLPLDALAAFHAMPRYDLPHDPPALNSLLSALCRERLSTQARDFLSRLRSQIRPDADSYAILLEGCEYENNLSSAREVFGEMITVLGWEPSNIPAYDSFLSNLIRAPGGPDEALNFLKILRENRCFPGIKFFRTALDEFVKQRDARGALSLWDTLIGRNGCHPDTPMFNSMISLQCYHNKMDIALQLLDEMVIFGAFPDSQTYNVLLQFLLKSRKLREASVIFNEMVKNECCPSTENCHCGIRIFLDNGDWEMGVKVWKCMVTNELVPLEESANMLIAKLRELDKLPEACKYAEDMIDKGIKLNSSTLSKLKSSLLKVKKGGVYDHLLRKWKAR</sequence>
<evidence type="ECO:0000313" key="2">
    <source>
        <dbReference type="Proteomes" id="UP000827976"/>
    </source>
</evidence>
<organism evidence="1 2">
    <name type="scientific">Dioscorea alata</name>
    <name type="common">Purple yam</name>
    <dbReference type="NCBI Taxonomy" id="55571"/>
    <lineage>
        <taxon>Eukaryota</taxon>
        <taxon>Viridiplantae</taxon>
        <taxon>Streptophyta</taxon>
        <taxon>Embryophyta</taxon>
        <taxon>Tracheophyta</taxon>
        <taxon>Spermatophyta</taxon>
        <taxon>Magnoliopsida</taxon>
        <taxon>Liliopsida</taxon>
        <taxon>Dioscoreales</taxon>
        <taxon>Dioscoreaceae</taxon>
        <taxon>Dioscorea</taxon>
    </lineage>
</organism>
<proteinExistence type="predicted"/>
<protein>
    <submittedName>
        <fullName evidence="1">TPR-like protein</fullName>
    </submittedName>
</protein>
<accession>A0ACB7UEB8</accession>
<dbReference type="Proteomes" id="UP000827976">
    <property type="component" value="Chromosome 17"/>
</dbReference>
<evidence type="ECO:0000313" key="1">
    <source>
        <dbReference type="EMBL" id="KAH7658631.1"/>
    </source>
</evidence>
<reference evidence="2" key="1">
    <citation type="journal article" date="2022" name="Nat. Commun.">
        <title>Chromosome evolution and the genetic basis of agronomically important traits in greater yam.</title>
        <authorList>
            <person name="Bredeson J.V."/>
            <person name="Lyons J.B."/>
            <person name="Oniyinde I.O."/>
            <person name="Okereke N.R."/>
            <person name="Kolade O."/>
            <person name="Nnabue I."/>
            <person name="Nwadili C.O."/>
            <person name="Hribova E."/>
            <person name="Parker M."/>
            <person name="Nwogha J."/>
            <person name="Shu S."/>
            <person name="Carlson J."/>
            <person name="Kariba R."/>
            <person name="Muthemba S."/>
            <person name="Knop K."/>
            <person name="Barton G.J."/>
            <person name="Sherwood A.V."/>
            <person name="Lopez-Montes A."/>
            <person name="Asiedu R."/>
            <person name="Jamnadass R."/>
            <person name="Muchugi A."/>
            <person name="Goodstein D."/>
            <person name="Egesi C.N."/>
            <person name="Featherston J."/>
            <person name="Asfaw A."/>
            <person name="Simpson G.G."/>
            <person name="Dolezel J."/>
            <person name="Hendre P.S."/>
            <person name="Van Deynze A."/>
            <person name="Kumar P.L."/>
            <person name="Obidiegwu J.E."/>
            <person name="Bhattacharjee R."/>
            <person name="Rokhsar D.S."/>
        </authorList>
    </citation>
    <scope>NUCLEOTIDE SEQUENCE [LARGE SCALE GENOMIC DNA]</scope>
    <source>
        <strain evidence="2">cv. TDa95/00328</strain>
    </source>
</reference>
<dbReference type="EMBL" id="CM037027">
    <property type="protein sequence ID" value="KAH7658631.1"/>
    <property type="molecule type" value="Genomic_DNA"/>
</dbReference>
<comment type="caution">
    <text evidence="1">The sequence shown here is derived from an EMBL/GenBank/DDBJ whole genome shotgun (WGS) entry which is preliminary data.</text>
</comment>